<dbReference type="Proteomes" id="UP000821845">
    <property type="component" value="Chromosome 2"/>
</dbReference>
<evidence type="ECO:0000313" key="2">
    <source>
        <dbReference type="Proteomes" id="UP000821845"/>
    </source>
</evidence>
<sequence length="77" mass="8286">MSSVGTTQLPELKGKQVGEDTADIAKVFAGFRSGLALFDIDSDGDLDCVTTVREDYDESVPSATYVWFLKAVNGHEA</sequence>
<accession>A0ACB7SV68</accession>
<organism evidence="1 2">
    <name type="scientific">Hyalomma asiaticum</name>
    <name type="common">Tick</name>
    <dbReference type="NCBI Taxonomy" id="266040"/>
    <lineage>
        <taxon>Eukaryota</taxon>
        <taxon>Metazoa</taxon>
        <taxon>Ecdysozoa</taxon>
        <taxon>Arthropoda</taxon>
        <taxon>Chelicerata</taxon>
        <taxon>Arachnida</taxon>
        <taxon>Acari</taxon>
        <taxon>Parasitiformes</taxon>
        <taxon>Ixodida</taxon>
        <taxon>Ixodoidea</taxon>
        <taxon>Ixodidae</taxon>
        <taxon>Hyalomminae</taxon>
        <taxon>Hyalomma</taxon>
    </lineage>
</organism>
<proteinExistence type="predicted"/>
<keyword evidence="2" id="KW-1185">Reference proteome</keyword>
<gene>
    <name evidence="1" type="ORF">HPB50_003717</name>
</gene>
<reference evidence="1" key="1">
    <citation type="submission" date="2020-05" db="EMBL/GenBank/DDBJ databases">
        <title>Large-scale comparative analyses of tick genomes elucidate their genetic diversity and vector capacities.</title>
        <authorList>
            <person name="Jia N."/>
            <person name="Wang J."/>
            <person name="Shi W."/>
            <person name="Du L."/>
            <person name="Sun Y."/>
            <person name="Zhan W."/>
            <person name="Jiang J."/>
            <person name="Wang Q."/>
            <person name="Zhang B."/>
            <person name="Ji P."/>
            <person name="Sakyi L.B."/>
            <person name="Cui X."/>
            <person name="Yuan T."/>
            <person name="Jiang B."/>
            <person name="Yang W."/>
            <person name="Lam T.T.-Y."/>
            <person name="Chang Q."/>
            <person name="Ding S."/>
            <person name="Wang X."/>
            <person name="Zhu J."/>
            <person name="Ruan X."/>
            <person name="Zhao L."/>
            <person name="Wei J."/>
            <person name="Que T."/>
            <person name="Du C."/>
            <person name="Cheng J."/>
            <person name="Dai P."/>
            <person name="Han X."/>
            <person name="Huang E."/>
            <person name="Gao Y."/>
            <person name="Liu J."/>
            <person name="Shao H."/>
            <person name="Ye R."/>
            <person name="Li L."/>
            <person name="Wei W."/>
            <person name="Wang X."/>
            <person name="Wang C."/>
            <person name="Yang T."/>
            <person name="Huo Q."/>
            <person name="Li W."/>
            <person name="Guo W."/>
            <person name="Chen H."/>
            <person name="Zhou L."/>
            <person name="Ni X."/>
            <person name="Tian J."/>
            <person name="Zhou Y."/>
            <person name="Sheng Y."/>
            <person name="Liu T."/>
            <person name="Pan Y."/>
            <person name="Xia L."/>
            <person name="Li J."/>
            <person name="Zhao F."/>
            <person name="Cao W."/>
        </authorList>
    </citation>
    <scope>NUCLEOTIDE SEQUENCE</scope>
    <source>
        <strain evidence="1">Hyas-2018</strain>
    </source>
</reference>
<name>A0ACB7SV68_HYAAI</name>
<evidence type="ECO:0000313" key="1">
    <source>
        <dbReference type="EMBL" id="KAH6937728.1"/>
    </source>
</evidence>
<comment type="caution">
    <text evidence="1">The sequence shown here is derived from an EMBL/GenBank/DDBJ whole genome shotgun (WGS) entry which is preliminary data.</text>
</comment>
<protein>
    <submittedName>
        <fullName evidence="1">Uncharacterized protein</fullName>
    </submittedName>
</protein>
<dbReference type="EMBL" id="CM023482">
    <property type="protein sequence ID" value="KAH6937728.1"/>
    <property type="molecule type" value="Genomic_DNA"/>
</dbReference>